<evidence type="ECO:0000313" key="1">
    <source>
        <dbReference type="EMBL" id="CAH0491931.1"/>
    </source>
</evidence>
<evidence type="ECO:0000313" key="4">
    <source>
        <dbReference type="Proteomes" id="UP001159659"/>
    </source>
</evidence>
<comment type="caution">
    <text evidence="2">The sequence shown here is derived from an EMBL/GenBank/DDBJ whole genome shotgun (WGS) entry which is preliminary data.</text>
</comment>
<protein>
    <recommendedName>
        <fullName evidence="5">GAG-pre-integrase domain-containing protein</fullName>
    </recommendedName>
</protein>
<proteinExistence type="predicted"/>
<sequence length="431" mass="47131">MERLETSQERKKEKERLKEHEVSVFGSSLGLGQAMRRQALDMTPPANKSPAPSPTTYFGMRQPNYVNAAANVEMAQAPQQTLPQNCIDQCHSSRCIHRTHTWPECRTHASESVLCDKYILLRGQAVSVDQGRQSRHFGPSPERYGRKVLQSAGGRLVGRAADSGARYSAAAAHVATKITPDQIMTRFTALKSLKRSWTDLYLYLVAVSEACGGADNLFQDNISTEIELRGKQLGKDVVNNVENVARDTSKSFKCGKAGYLKAACTSSKKKWNGDADFVLTIKESGLDYGLCILDSGSSRHLVNDVGLLEDAKDFASECIAADGGSLKIKAKGHGIAYSVCHRVVAAMDGEPAVFDVMKSKNVLAVRACGHSHTGKAGDILISVSQYEQEVKEDVQRGSHMHFHRRLGHLHYDTILQMAKNPASGIALTDEV</sequence>
<dbReference type="EMBL" id="CAKLBC010001427">
    <property type="protein sequence ID" value="CAH0491931.1"/>
    <property type="molecule type" value="Genomic_DNA"/>
</dbReference>
<dbReference type="Proteomes" id="UP001159659">
    <property type="component" value="Unassembled WGS sequence"/>
</dbReference>
<organism evidence="2 4">
    <name type="scientific">Peronospora farinosa</name>
    <dbReference type="NCBI Taxonomy" id="134698"/>
    <lineage>
        <taxon>Eukaryota</taxon>
        <taxon>Sar</taxon>
        <taxon>Stramenopiles</taxon>
        <taxon>Oomycota</taxon>
        <taxon>Peronosporomycetes</taxon>
        <taxon>Peronosporales</taxon>
        <taxon>Peronosporaceae</taxon>
        <taxon>Peronospora</taxon>
    </lineage>
</organism>
<evidence type="ECO:0000313" key="2">
    <source>
        <dbReference type="EMBL" id="CAI5706670.1"/>
    </source>
</evidence>
<accession>A0AAV0STF7</accession>
<name>A0AAV0STF7_9STRA</name>
<dbReference type="EMBL" id="CANTFK010000124">
    <property type="protein sequence ID" value="CAI5706670.1"/>
    <property type="molecule type" value="Genomic_DNA"/>
</dbReference>
<evidence type="ECO:0008006" key="5">
    <source>
        <dbReference type="Google" id="ProtNLM"/>
    </source>
</evidence>
<keyword evidence="3" id="KW-1185">Reference proteome</keyword>
<dbReference type="Proteomes" id="UP001157938">
    <property type="component" value="Unassembled WGS sequence"/>
</dbReference>
<dbReference type="AlphaFoldDB" id="A0AAV0STF7"/>
<reference evidence="1 3" key="1">
    <citation type="submission" date="2021-11" db="EMBL/GenBank/DDBJ databases">
        <authorList>
            <person name="Islam A."/>
            <person name="Islam S."/>
            <person name="Flora M.S."/>
            <person name="Rahman M."/>
            <person name="Ziaur R.M."/>
            <person name="Epstein J.H."/>
            <person name="Hassan M."/>
            <person name="Klassen M."/>
            <person name="Woodard K."/>
            <person name="Webb A."/>
            <person name="Webby R.J."/>
            <person name="El Zowalaty M.E."/>
        </authorList>
    </citation>
    <scope>NUCLEOTIDE SEQUENCE [LARGE SCALE GENOMIC DNA]</scope>
    <source>
        <strain evidence="1">Pf1</strain>
    </source>
</reference>
<evidence type="ECO:0000313" key="3">
    <source>
        <dbReference type="Proteomes" id="UP001157938"/>
    </source>
</evidence>
<reference evidence="2" key="2">
    <citation type="submission" date="2022-12" db="EMBL/GenBank/DDBJ databases">
        <authorList>
            <person name="Webb A."/>
        </authorList>
    </citation>
    <scope>NUCLEOTIDE SEQUENCE</scope>
    <source>
        <strain evidence="2">Pf2</strain>
    </source>
</reference>
<gene>
    <name evidence="1" type="ORF">PFR001_LOCUS7165</name>
    <name evidence="2" type="ORF">PFR002_LOCUS1146</name>
</gene>